<protein>
    <recommendedName>
        <fullName evidence="2">histidine kinase</fullName>
        <ecNumber evidence="2">2.7.13.3</ecNumber>
    </recommendedName>
</protein>
<dbReference type="InterPro" id="IPR036097">
    <property type="entry name" value="HisK_dim/P_sf"/>
</dbReference>
<dbReference type="EC" id="2.7.13.3" evidence="2"/>
<comment type="catalytic activity">
    <reaction evidence="1">
        <text>ATP + protein L-histidine = ADP + protein N-phospho-L-histidine.</text>
        <dbReference type="EC" id="2.7.13.3"/>
    </reaction>
</comment>
<dbReference type="InterPro" id="IPR003661">
    <property type="entry name" value="HisK_dim/P_dom"/>
</dbReference>
<dbReference type="GO" id="GO:0000155">
    <property type="term" value="F:phosphorelay sensor kinase activity"/>
    <property type="evidence" value="ECO:0007669"/>
    <property type="project" value="InterPro"/>
</dbReference>
<evidence type="ECO:0000256" key="2">
    <source>
        <dbReference type="ARBA" id="ARBA00012438"/>
    </source>
</evidence>
<dbReference type="KEGG" id="agi:FSB73_10530"/>
<dbReference type="RefSeq" id="WP_146781650.1">
    <property type="nucleotide sequence ID" value="NZ_CP042434.1"/>
</dbReference>
<gene>
    <name evidence="3" type="ORF">FSB73_10530</name>
</gene>
<dbReference type="Gene3D" id="1.10.287.130">
    <property type="match status" value="1"/>
</dbReference>
<evidence type="ECO:0000313" key="4">
    <source>
        <dbReference type="Proteomes" id="UP000321291"/>
    </source>
</evidence>
<organism evidence="3 4">
    <name type="scientific">Arachidicoccus ginsenosidivorans</name>
    <dbReference type="NCBI Taxonomy" id="496057"/>
    <lineage>
        <taxon>Bacteria</taxon>
        <taxon>Pseudomonadati</taxon>
        <taxon>Bacteroidota</taxon>
        <taxon>Chitinophagia</taxon>
        <taxon>Chitinophagales</taxon>
        <taxon>Chitinophagaceae</taxon>
        <taxon>Arachidicoccus</taxon>
    </lineage>
</organism>
<reference evidence="3 4" key="1">
    <citation type="journal article" date="2017" name="Int. J. Syst. Evol. Microbiol.">
        <title>Arachidicoccus ginsenosidivorans sp. nov., with ginsenoside-converting activity isolated from ginseng cultivating soil.</title>
        <authorList>
            <person name="Siddiqi M.Z."/>
            <person name="Aslam Z."/>
            <person name="Im W.T."/>
        </authorList>
    </citation>
    <scope>NUCLEOTIDE SEQUENCE [LARGE SCALE GENOMIC DNA]</scope>
    <source>
        <strain evidence="3 4">Gsoil 809</strain>
    </source>
</reference>
<keyword evidence="4" id="KW-1185">Reference proteome</keyword>
<evidence type="ECO:0000256" key="1">
    <source>
        <dbReference type="ARBA" id="ARBA00000085"/>
    </source>
</evidence>
<dbReference type="OrthoDB" id="1496314at2"/>
<dbReference type="SUPFAM" id="SSF47384">
    <property type="entry name" value="Homodimeric domain of signal transducing histidine kinase"/>
    <property type="match status" value="1"/>
</dbReference>
<proteinExistence type="predicted"/>
<dbReference type="AlphaFoldDB" id="A0A5B8VKF7"/>
<accession>A0A5B8VKF7</accession>
<sequence length="86" mass="10499">MLYFLLLLLLIWLYTRFIKFLHQKKTEVQIERIEKEKTKELTQNRLNFFTFISHEFKTPLTLILASIEKLITEKGVEIKRIQNYPI</sequence>
<dbReference type="EMBL" id="CP042434">
    <property type="protein sequence ID" value="QEC72037.1"/>
    <property type="molecule type" value="Genomic_DNA"/>
</dbReference>
<dbReference type="CDD" id="cd00082">
    <property type="entry name" value="HisKA"/>
    <property type="match status" value="1"/>
</dbReference>
<dbReference type="Proteomes" id="UP000321291">
    <property type="component" value="Chromosome"/>
</dbReference>
<name>A0A5B8VKF7_9BACT</name>
<evidence type="ECO:0000313" key="3">
    <source>
        <dbReference type="EMBL" id="QEC72037.1"/>
    </source>
</evidence>